<sequence length="289" mass="32346">MKKALFLGASGFLGQWMQAYLRDKYDLSIPQRKTWDLTDKASLRALIDETSPEIVLNFAALSHTGSATEDLYRINAQGHLNLLEALSESAFSGRLYFVSTANVYGAAPQNPLSETDRPLPLNHYSCAKLLAEHYCAMMAGDVDTVIIRPFSIIGVGQAETFLLPKLIRNFVAKSEIIELGNLGVERDFIDVRDFCAMMEAVLAADAPPPLINFANAEVVSIQTILDMLGEISAHRPEIRINPDFIRARDILYQRGDNSLIRSLGYARKYSMEDTLHWLYAEAQMKTERP</sequence>
<dbReference type="Proteomes" id="UP000243978">
    <property type="component" value="Unassembled WGS sequence"/>
</dbReference>
<dbReference type="InterPro" id="IPR050177">
    <property type="entry name" value="Lipid_A_modif_metabolic_enz"/>
</dbReference>
<feature type="domain" description="NAD-dependent epimerase/dehydratase" evidence="1">
    <location>
        <begin position="5"/>
        <end position="205"/>
    </location>
</feature>
<dbReference type="InterPro" id="IPR001509">
    <property type="entry name" value="Epimerase_deHydtase"/>
</dbReference>
<dbReference type="SUPFAM" id="SSF51735">
    <property type="entry name" value="NAD(P)-binding Rossmann-fold domains"/>
    <property type="match status" value="1"/>
</dbReference>
<keyword evidence="3" id="KW-1185">Reference proteome</keyword>
<name>A0A2T6BNS4_9RHOB</name>
<proteinExistence type="predicted"/>
<gene>
    <name evidence="2" type="ORF">C8N43_2404</name>
</gene>
<accession>A0A2T6BNS4</accession>
<dbReference type="Pfam" id="PF01370">
    <property type="entry name" value="Epimerase"/>
    <property type="match status" value="1"/>
</dbReference>
<dbReference type="Gene3D" id="3.90.25.10">
    <property type="entry name" value="UDP-galactose 4-epimerase, domain 1"/>
    <property type="match status" value="1"/>
</dbReference>
<dbReference type="PANTHER" id="PTHR43245:SF53">
    <property type="entry name" value="EPIMERASE-RELATED"/>
    <property type="match status" value="1"/>
</dbReference>
<dbReference type="EMBL" id="QBKS01000001">
    <property type="protein sequence ID" value="PTX57733.1"/>
    <property type="molecule type" value="Genomic_DNA"/>
</dbReference>
<reference evidence="2 3" key="1">
    <citation type="submission" date="2018-04" db="EMBL/GenBank/DDBJ databases">
        <title>Genomic Encyclopedia of Archaeal and Bacterial Type Strains, Phase II (KMG-II): from individual species to whole genera.</title>
        <authorList>
            <person name="Goeker M."/>
        </authorList>
    </citation>
    <scope>NUCLEOTIDE SEQUENCE [LARGE SCALE GENOMIC DNA]</scope>
    <source>
        <strain evidence="2 3">DSM 100977</strain>
    </source>
</reference>
<organism evidence="2 3">
    <name type="scientific">Litoreibacter ponti</name>
    <dbReference type="NCBI Taxonomy" id="1510457"/>
    <lineage>
        <taxon>Bacteria</taxon>
        <taxon>Pseudomonadati</taxon>
        <taxon>Pseudomonadota</taxon>
        <taxon>Alphaproteobacteria</taxon>
        <taxon>Rhodobacterales</taxon>
        <taxon>Roseobacteraceae</taxon>
        <taxon>Litoreibacter</taxon>
    </lineage>
</organism>
<protein>
    <submittedName>
        <fullName evidence="2">Nucleoside-diphosphate-sugar epimerase</fullName>
    </submittedName>
</protein>
<dbReference type="InterPro" id="IPR036291">
    <property type="entry name" value="NAD(P)-bd_dom_sf"/>
</dbReference>
<dbReference type="AlphaFoldDB" id="A0A2T6BNS4"/>
<dbReference type="RefSeq" id="WP_107845809.1">
    <property type="nucleotide sequence ID" value="NZ_QBKS01000001.1"/>
</dbReference>
<evidence type="ECO:0000313" key="3">
    <source>
        <dbReference type="Proteomes" id="UP000243978"/>
    </source>
</evidence>
<evidence type="ECO:0000259" key="1">
    <source>
        <dbReference type="Pfam" id="PF01370"/>
    </source>
</evidence>
<evidence type="ECO:0000313" key="2">
    <source>
        <dbReference type="EMBL" id="PTX57733.1"/>
    </source>
</evidence>
<dbReference type="PANTHER" id="PTHR43245">
    <property type="entry name" value="BIFUNCTIONAL POLYMYXIN RESISTANCE PROTEIN ARNA"/>
    <property type="match status" value="1"/>
</dbReference>
<dbReference type="OrthoDB" id="9801785at2"/>
<comment type="caution">
    <text evidence="2">The sequence shown here is derived from an EMBL/GenBank/DDBJ whole genome shotgun (WGS) entry which is preliminary data.</text>
</comment>
<dbReference type="Gene3D" id="3.40.50.720">
    <property type="entry name" value="NAD(P)-binding Rossmann-like Domain"/>
    <property type="match status" value="1"/>
</dbReference>